<dbReference type="PANTHER" id="PTHR21310:SF15">
    <property type="entry name" value="AMINOGLYCOSIDE PHOSPHOTRANSFERASE DOMAIN-CONTAINING PROTEIN"/>
    <property type="match status" value="1"/>
</dbReference>
<dbReference type="InterPro" id="IPR002575">
    <property type="entry name" value="Aminoglycoside_PTrfase"/>
</dbReference>
<gene>
    <name evidence="2" type="ORF">QQS21_006997</name>
</gene>
<dbReference type="Proteomes" id="UP001251528">
    <property type="component" value="Unassembled WGS sequence"/>
</dbReference>
<evidence type="ECO:0000259" key="1">
    <source>
        <dbReference type="Pfam" id="PF01636"/>
    </source>
</evidence>
<dbReference type="PANTHER" id="PTHR21310">
    <property type="entry name" value="AMINOGLYCOSIDE PHOSPHOTRANSFERASE-RELATED-RELATED"/>
    <property type="match status" value="1"/>
</dbReference>
<accession>A0AAJ0CPH8</accession>
<organism evidence="2 3">
    <name type="scientific">Conoideocrella luteorostrata</name>
    <dbReference type="NCBI Taxonomy" id="1105319"/>
    <lineage>
        <taxon>Eukaryota</taxon>
        <taxon>Fungi</taxon>
        <taxon>Dikarya</taxon>
        <taxon>Ascomycota</taxon>
        <taxon>Pezizomycotina</taxon>
        <taxon>Sordariomycetes</taxon>
        <taxon>Hypocreomycetidae</taxon>
        <taxon>Hypocreales</taxon>
        <taxon>Clavicipitaceae</taxon>
        <taxon>Conoideocrella</taxon>
    </lineage>
</organism>
<dbReference type="Gene3D" id="3.30.200.20">
    <property type="entry name" value="Phosphorylase Kinase, domain 1"/>
    <property type="match status" value="1"/>
</dbReference>
<dbReference type="InterPro" id="IPR011009">
    <property type="entry name" value="Kinase-like_dom_sf"/>
</dbReference>
<keyword evidence="3" id="KW-1185">Reference proteome</keyword>
<dbReference type="Gene3D" id="3.90.1200.10">
    <property type="match status" value="1"/>
</dbReference>
<dbReference type="SUPFAM" id="SSF56112">
    <property type="entry name" value="Protein kinase-like (PK-like)"/>
    <property type="match status" value="1"/>
</dbReference>
<name>A0AAJ0CPH8_9HYPO</name>
<proteinExistence type="predicted"/>
<reference evidence="2" key="1">
    <citation type="submission" date="2023-06" db="EMBL/GenBank/DDBJ databases">
        <title>Conoideocrella luteorostrata (Hypocreales: Clavicipitaceae), a potential biocontrol fungus for elongate hemlock scale in United States Christmas tree production areas.</title>
        <authorList>
            <person name="Barrett H."/>
            <person name="Lovett B."/>
            <person name="Macias A.M."/>
            <person name="Stajich J.E."/>
            <person name="Kasson M.T."/>
        </authorList>
    </citation>
    <scope>NUCLEOTIDE SEQUENCE</scope>
    <source>
        <strain evidence="2">ARSEF 14590</strain>
    </source>
</reference>
<feature type="domain" description="Aminoglycoside phosphotransferase" evidence="1">
    <location>
        <begin position="33"/>
        <end position="255"/>
    </location>
</feature>
<protein>
    <recommendedName>
        <fullName evidence="1">Aminoglycoside phosphotransferase domain-containing protein</fullName>
    </recommendedName>
</protein>
<evidence type="ECO:0000313" key="3">
    <source>
        <dbReference type="Proteomes" id="UP001251528"/>
    </source>
</evidence>
<dbReference type="Pfam" id="PF01636">
    <property type="entry name" value="APH"/>
    <property type="match status" value="1"/>
</dbReference>
<dbReference type="AlphaFoldDB" id="A0AAJ0CPH8"/>
<sequence length="306" mass="33631">MDNAAKVPDASALQLLESLPQVLKPVRLQRSSEGGEHIVWIVNDSLVLRLPVEQTDTSTLLREKQLLDLIRKDGGIARLIPWCVGIGSWPSCRNWQYALYHKVEGISVEHAPEAVTNMTEDDLVAFMTSLKKAPVEEARKMGVPTGETVNDDQLIVAALGALRRLEANDQLQASALRKVKLVVPMNRHDLDTSTSTEQVLTHADLKGEHIFVGRDGRVTGIIDWSDAQIGCPSFDISGLAISVGARMAARVARRVGYSAGIVSRGLLMARSNSLVYLDEVMNAGSDYPEWLIRRQLERACEDVEAS</sequence>
<comment type="caution">
    <text evidence="2">The sequence shown here is derived from an EMBL/GenBank/DDBJ whole genome shotgun (WGS) entry which is preliminary data.</text>
</comment>
<evidence type="ECO:0000313" key="2">
    <source>
        <dbReference type="EMBL" id="KAK2595282.1"/>
    </source>
</evidence>
<dbReference type="EMBL" id="JASWJB010000137">
    <property type="protein sequence ID" value="KAK2595282.1"/>
    <property type="molecule type" value="Genomic_DNA"/>
</dbReference>
<dbReference type="InterPro" id="IPR051678">
    <property type="entry name" value="AGP_Transferase"/>
</dbReference>